<proteinExistence type="predicted"/>
<evidence type="ECO:0000256" key="1">
    <source>
        <dbReference type="SAM" id="MobiDB-lite"/>
    </source>
</evidence>
<protein>
    <submittedName>
        <fullName evidence="2">Uncharacterized protein</fullName>
    </submittedName>
</protein>
<organism evidence="2 3">
    <name type="scientific">Phaseolus angularis</name>
    <name type="common">Azuki bean</name>
    <name type="synonym">Vigna angularis</name>
    <dbReference type="NCBI Taxonomy" id="3914"/>
    <lineage>
        <taxon>Eukaryota</taxon>
        <taxon>Viridiplantae</taxon>
        <taxon>Streptophyta</taxon>
        <taxon>Embryophyta</taxon>
        <taxon>Tracheophyta</taxon>
        <taxon>Spermatophyta</taxon>
        <taxon>Magnoliopsida</taxon>
        <taxon>eudicotyledons</taxon>
        <taxon>Gunneridae</taxon>
        <taxon>Pentapetalae</taxon>
        <taxon>rosids</taxon>
        <taxon>fabids</taxon>
        <taxon>Fabales</taxon>
        <taxon>Fabaceae</taxon>
        <taxon>Papilionoideae</taxon>
        <taxon>50 kb inversion clade</taxon>
        <taxon>NPAAA clade</taxon>
        <taxon>indigoferoid/millettioid clade</taxon>
        <taxon>Phaseoleae</taxon>
        <taxon>Vigna</taxon>
    </lineage>
</organism>
<dbReference type="AlphaFoldDB" id="A0A0L9UTM9"/>
<dbReference type="EMBL" id="CM003376">
    <property type="protein sequence ID" value="KOM45937.1"/>
    <property type="molecule type" value="Genomic_DNA"/>
</dbReference>
<evidence type="ECO:0000313" key="3">
    <source>
        <dbReference type="Proteomes" id="UP000053144"/>
    </source>
</evidence>
<feature type="region of interest" description="Disordered" evidence="1">
    <location>
        <begin position="43"/>
        <end position="63"/>
    </location>
</feature>
<sequence>MSFFTLPSPDTQPFSLAVVTGGHSQRVPVGFSRHCDAVFTKARRRSTRAMKDPGSPPRATIEGENTLESCFRTVAILAAVRSLSLLEMNNVLAPKTGWFARRKRGEAGCSLT</sequence>
<reference evidence="3" key="1">
    <citation type="journal article" date="2015" name="Proc. Natl. Acad. Sci. U.S.A.">
        <title>Genome sequencing of adzuki bean (Vigna angularis) provides insight into high starch and low fat accumulation and domestication.</title>
        <authorList>
            <person name="Yang K."/>
            <person name="Tian Z."/>
            <person name="Chen C."/>
            <person name="Luo L."/>
            <person name="Zhao B."/>
            <person name="Wang Z."/>
            <person name="Yu L."/>
            <person name="Li Y."/>
            <person name="Sun Y."/>
            <person name="Li W."/>
            <person name="Chen Y."/>
            <person name="Li Y."/>
            <person name="Zhang Y."/>
            <person name="Ai D."/>
            <person name="Zhao J."/>
            <person name="Shang C."/>
            <person name="Ma Y."/>
            <person name="Wu B."/>
            <person name="Wang M."/>
            <person name="Gao L."/>
            <person name="Sun D."/>
            <person name="Zhang P."/>
            <person name="Guo F."/>
            <person name="Wang W."/>
            <person name="Li Y."/>
            <person name="Wang J."/>
            <person name="Varshney R.K."/>
            <person name="Wang J."/>
            <person name="Ling H.Q."/>
            <person name="Wan P."/>
        </authorList>
    </citation>
    <scope>NUCLEOTIDE SEQUENCE</scope>
    <source>
        <strain evidence="3">cv. Jingnong 6</strain>
    </source>
</reference>
<accession>A0A0L9UTM9</accession>
<gene>
    <name evidence="2" type="ORF">LR48_Vigan06g124300</name>
</gene>
<evidence type="ECO:0000313" key="2">
    <source>
        <dbReference type="EMBL" id="KOM45937.1"/>
    </source>
</evidence>
<dbReference type="Proteomes" id="UP000053144">
    <property type="component" value="Chromosome 6"/>
</dbReference>
<dbReference type="Gramene" id="KOM45937">
    <property type="protein sequence ID" value="KOM45937"/>
    <property type="gene ID" value="LR48_Vigan06g124300"/>
</dbReference>
<name>A0A0L9UTM9_PHAAN</name>